<evidence type="ECO:0000313" key="3">
    <source>
        <dbReference type="Proteomes" id="UP000217265"/>
    </source>
</evidence>
<dbReference type="CDD" id="cd00761">
    <property type="entry name" value="Glyco_tranf_GTA_type"/>
    <property type="match status" value="1"/>
</dbReference>
<keyword evidence="3" id="KW-1185">Reference proteome</keyword>
<sequence>MDITVIICAHNPARPRLQRTLEGLRLQSLPSDRWQTLLIDNASSPALTPDEFVSHAPPNLRLLHEPTLGLTAARRVGLRAATTEFVILVDDDNVLAPDYLAETLAAFARLPRVGALGGKSLPEFTKTIQHNDWRREFFPLLALRDLGPAEKISTGLRPPGATRNQYPDFAPIGAGMALRRSAITAWLENTSSLTDRRGTELTSAGDNDLIFSVLRSGWEVAYVPALSLTHLIPPSRLTPRYLARLNHGIQKSWTQLLLLHDASPWPPIAPWTLHLRRLKAWFTLGAWRSPAALIRWSGTCGHFEGRAYPPRAR</sequence>
<dbReference type="PANTHER" id="PTHR43685">
    <property type="entry name" value="GLYCOSYLTRANSFERASE"/>
    <property type="match status" value="1"/>
</dbReference>
<dbReference type="SUPFAM" id="SSF53448">
    <property type="entry name" value="Nucleotide-diphospho-sugar transferases"/>
    <property type="match status" value="1"/>
</dbReference>
<dbReference type="InterPro" id="IPR001173">
    <property type="entry name" value="Glyco_trans_2-like"/>
</dbReference>
<reference evidence="2 3" key="1">
    <citation type="submission" date="2017-09" db="EMBL/GenBank/DDBJ databases">
        <title>Complete genome sequence of Verrucomicrobial strain HZ-65, isolated from freshwater.</title>
        <authorList>
            <person name="Choi A."/>
        </authorList>
    </citation>
    <scope>NUCLEOTIDE SEQUENCE [LARGE SCALE GENOMIC DNA]</scope>
    <source>
        <strain evidence="2 3">HZ-65</strain>
    </source>
</reference>
<gene>
    <name evidence="2" type="ORF">CMV30_18110</name>
</gene>
<dbReference type="Pfam" id="PF00535">
    <property type="entry name" value="Glycos_transf_2"/>
    <property type="match status" value="1"/>
</dbReference>
<evidence type="ECO:0000313" key="2">
    <source>
        <dbReference type="EMBL" id="ATC66229.1"/>
    </source>
</evidence>
<protein>
    <submittedName>
        <fullName evidence="2">Family 2 glycosyl transferase</fullName>
    </submittedName>
</protein>
<dbReference type="AlphaFoldDB" id="A0A290QC37"/>
<accession>A0A290QC37</accession>
<dbReference type="EMBL" id="CP023344">
    <property type="protein sequence ID" value="ATC66229.1"/>
    <property type="molecule type" value="Genomic_DNA"/>
</dbReference>
<dbReference type="InterPro" id="IPR050834">
    <property type="entry name" value="Glycosyltransf_2"/>
</dbReference>
<name>A0A290QC37_9BACT</name>
<dbReference type="Gene3D" id="3.90.550.10">
    <property type="entry name" value="Spore Coat Polysaccharide Biosynthesis Protein SpsA, Chain A"/>
    <property type="match status" value="1"/>
</dbReference>
<organism evidence="2 3">
    <name type="scientific">Nibricoccus aquaticus</name>
    <dbReference type="NCBI Taxonomy" id="2576891"/>
    <lineage>
        <taxon>Bacteria</taxon>
        <taxon>Pseudomonadati</taxon>
        <taxon>Verrucomicrobiota</taxon>
        <taxon>Opitutia</taxon>
        <taxon>Opitutales</taxon>
        <taxon>Opitutaceae</taxon>
        <taxon>Nibricoccus</taxon>
    </lineage>
</organism>
<dbReference type="RefSeq" id="WP_096057857.1">
    <property type="nucleotide sequence ID" value="NZ_CP023344.1"/>
</dbReference>
<dbReference type="GO" id="GO:0016740">
    <property type="term" value="F:transferase activity"/>
    <property type="evidence" value="ECO:0007669"/>
    <property type="project" value="UniProtKB-KW"/>
</dbReference>
<feature type="domain" description="Glycosyltransferase 2-like" evidence="1">
    <location>
        <begin position="4"/>
        <end position="118"/>
    </location>
</feature>
<evidence type="ECO:0000259" key="1">
    <source>
        <dbReference type="Pfam" id="PF00535"/>
    </source>
</evidence>
<keyword evidence="2" id="KW-0808">Transferase</keyword>
<dbReference type="OrthoDB" id="188155at2"/>
<dbReference type="PANTHER" id="PTHR43685:SF2">
    <property type="entry name" value="GLYCOSYLTRANSFERASE 2-LIKE DOMAIN-CONTAINING PROTEIN"/>
    <property type="match status" value="1"/>
</dbReference>
<dbReference type="KEGG" id="vbh:CMV30_18110"/>
<proteinExistence type="predicted"/>
<dbReference type="Proteomes" id="UP000217265">
    <property type="component" value="Chromosome"/>
</dbReference>
<dbReference type="InterPro" id="IPR029044">
    <property type="entry name" value="Nucleotide-diphossugar_trans"/>
</dbReference>